<dbReference type="NCBIfam" id="NF005591">
    <property type="entry name" value="PRK07318.1"/>
    <property type="match status" value="1"/>
</dbReference>
<dbReference type="Gene3D" id="3.40.630.10">
    <property type="entry name" value="Zn peptidases"/>
    <property type="match status" value="1"/>
</dbReference>
<keyword evidence="7 10" id="KW-0224">Dipeptidase</keyword>
<dbReference type="SUPFAM" id="SSF55031">
    <property type="entry name" value="Bacterial exopeptidase dimerisation domain"/>
    <property type="match status" value="1"/>
</dbReference>
<keyword evidence="4" id="KW-0479">Metal-binding</keyword>
<dbReference type="GO" id="GO:0008777">
    <property type="term" value="F:acetylornithine deacetylase activity"/>
    <property type="evidence" value="ECO:0007669"/>
    <property type="project" value="TreeGrafter"/>
</dbReference>
<dbReference type="InterPro" id="IPR002933">
    <property type="entry name" value="Peptidase_M20"/>
</dbReference>
<evidence type="ECO:0000256" key="2">
    <source>
        <dbReference type="ARBA" id="ARBA00006247"/>
    </source>
</evidence>
<keyword evidence="5 10" id="KW-0378">Hydrolase</keyword>
<comment type="similarity">
    <text evidence="2">Belongs to the peptidase M20A family.</text>
</comment>
<evidence type="ECO:0000256" key="1">
    <source>
        <dbReference type="ARBA" id="ARBA00001947"/>
    </source>
</evidence>
<dbReference type="Gene3D" id="3.30.70.360">
    <property type="match status" value="2"/>
</dbReference>
<evidence type="ECO:0000256" key="6">
    <source>
        <dbReference type="ARBA" id="ARBA00022833"/>
    </source>
</evidence>
<dbReference type="EMBL" id="DWWU01000008">
    <property type="protein sequence ID" value="HJC14501.1"/>
    <property type="molecule type" value="Genomic_DNA"/>
</dbReference>
<accession>A0A9D2SL25</accession>
<dbReference type="GO" id="GO:0006526">
    <property type="term" value="P:L-arginine biosynthetic process"/>
    <property type="evidence" value="ECO:0007669"/>
    <property type="project" value="TreeGrafter"/>
</dbReference>
<dbReference type="GO" id="GO:0006508">
    <property type="term" value="P:proteolysis"/>
    <property type="evidence" value="ECO:0007669"/>
    <property type="project" value="UniProtKB-KW"/>
</dbReference>
<dbReference type="Pfam" id="PF07687">
    <property type="entry name" value="M20_dimer"/>
    <property type="match status" value="1"/>
</dbReference>
<organism evidence="10 11">
    <name type="scientific">Candidatus Fusicatenibacter intestinigallinarum</name>
    <dbReference type="NCBI Taxonomy" id="2838598"/>
    <lineage>
        <taxon>Bacteria</taxon>
        <taxon>Bacillati</taxon>
        <taxon>Bacillota</taxon>
        <taxon>Clostridia</taxon>
        <taxon>Lachnospirales</taxon>
        <taxon>Lachnospiraceae</taxon>
        <taxon>Fusicatenibacter</taxon>
    </lineage>
</organism>
<feature type="domain" description="Peptidase M20 dimerisation" evidence="9">
    <location>
        <begin position="261"/>
        <end position="370"/>
    </location>
</feature>
<protein>
    <submittedName>
        <fullName evidence="10">Dipeptidase PepV</fullName>
        <ecNumber evidence="10">3.4.13.-</ecNumber>
    </submittedName>
</protein>
<dbReference type="Proteomes" id="UP000823849">
    <property type="component" value="Unassembled WGS sequence"/>
</dbReference>
<dbReference type="CDD" id="cd03888">
    <property type="entry name" value="M20_PepV"/>
    <property type="match status" value="1"/>
</dbReference>
<comment type="caution">
    <text evidence="10">The sequence shown here is derived from an EMBL/GenBank/DDBJ whole genome shotgun (WGS) entry which is preliminary data.</text>
</comment>
<proteinExistence type="inferred from homology"/>
<dbReference type="EC" id="3.4.13.-" evidence="10"/>
<dbReference type="InterPro" id="IPR010964">
    <property type="entry name" value="M20A_pepV-rel"/>
</dbReference>
<evidence type="ECO:0000313" key="11">
    <source>
        <dbReference type="Proteomes" id="UP000823849"/>
    </source>
</evidence>
<evidence type="ECO:0000259" key="9">
    <source>
        <dbReference type="Pfam" id="PF07687"/>
    </source>
</evidence>
<evidence type="ECO:0000256" key="8">
    <source>
        <dbReference type="ARBA" id="ARBA00023049"/>
    </source>
</evidence>
<dbReference type="InterPro" id="IPR050072">
    <property type="entry name" value="Peptidase_M20A"/>
</dbReference>
<gene>
    <name evidence="10" type="primary">pepV</name>
    <name evidence="10" type="ORF">H9705_01555</name>
</gene>
<evidence type="ECO:0000256" key="4">
    <source>
        <dbReference type="ARBA" id="ARBA00022723"/>
    </source>
</evidence>
<dbReference type="GO" id="GO:0008270">
    <property type="term" value="F:zinc ion binding"/>
    <property type="evidence" value="ECO:0007669"/>
    <property type="project" value="InterPro"/>
</dbReference>
<dbReference type="SUPFAM" id="SSF53187">
    <property type="entry name" value="Zn-dependent exopeptidases"/>
    <property type="match status" value="1"/>
</dbReference>
<dbReference type="NCBIfam" id="TIGR01887">
    <property type="entry name" value="dipeptidaselike"/>
    <property type="match status" value="1"/>
</dbReference>
<dbReference type="InterPro" id="IPR011650">
    <property type="entry name" value="Peptidase_M20_dimer"/>
</dbReference>
<keyword evidence="6" id="KW-0862">Zinc</keyword>
<dbReference type="GO" id="GO:0008237">
    <property type="term" value="F:metallopeptidase activity"/>
    <property type="evidence" value="ECO:0007669"/>
    <property type="project" value="UniProtKB-KW"/>
</dbReference>
<comment type="cofactor">
    <cofactor evidence="1">
        <name>Zn(2+)</name>
        <dbReference type="ChEBI" id="CHEBI:29105"/>
    </cofactor>
</comment>
<dbReference type="PANTHER" id="PTHR43808:SF31">
    <property type="entry name" value="N-ACETYL-L-CITRULLINE DEACETYLASE"/>
    <property type="match status" value="1"/>
</dbReference>
<evidence type="ECO:0000256" key="3">
    <source>
        <dbReference type="ARBA" id="ARBA00022670"/>
    </source>
</evidence>
<evidence type="ECO:0000313" key="10">
    <source>
        <dbReference type="EMBL" id="HJC14501.1"/>
    </source>
</evidence>
<dbReference type="PANTHER" id="PTHR43808">
    <property type="entry name" value="ACETYLORNITHINE DEACETYLASE"/>
    <property type="match status" value="1"/>
</dbReference>
<dbReference type="InterPro" id="IPR036264">
    <property type="entry name" value="Bact_exopeptidase_dim_dom"/>
</dbReference>
<evidence type="ECO:0000256" key="5">
    <source>
        <dbReference type="ARBA" id="ARBA00022801"/>
    </source>
</evidence>
<name>A0A9D2SL25_9FIRM</name>
<sequence>MKHEYEEINRRVIEMQGEILESIRESIAIRSVKGAPAPGAPYGEGPKQALEHALKLGEKLGFRTGSMADRVGWVEYGEGEEMAAVLGHLDVVPEGDGWTYPPFGGEIHDGKMYGRGVLDDKGPVIGAIYGLKAIRDAGLKPDRRIRVIFGTDEENGSSCVKYYVENGGELPTIGFTPDADYPLIFCEKGQLGWTVVRDRKRTDDDNCREHRPAAKLLRLEGGTARNVVTPHCVLEVEGTLKVTPGDGISVREEDGKTTVMAIGKGAHGSTPEQGINAAKKLFQAVADADLDEDLKRMIRFVLEKIGDETNGASLGICYQDEETGETTVNLGIVRGTPEEISVTLDIRYPKNADRERMIANIKAAAEEYGLEARLESQARLLYLPKDSELVRKLMTVYREETGTDAEPLAIGGGTYAKTFENMAAFGPVFPGEQAMIHQPDECADVENMIKSYQIAAAAMYELAMKQ</sequence>
<reference evidence="10" key="1">
    <citation type="journal article" date="2021" name="PeerJ">
        <title>Extensive microbial diversity within the chicken gut microbiome revealed by metagenomics and culture.</title>
        <authorList>
            <person name="Gilroy R."/>
            <person name="Ravi A."/>
            <person name="Getino M."/>
            <person name="Pursley I."/>
            <person name="Horton D.L."/>
            <person name="Alikhan N.F."/>
            <person name="Baker D."/>
            <person name="Gharbi K."/>
            <person name="Hall N."/>
            <person name="Watson M."/>
            <person name="Adriaenssens E.M."/>
            <person name="Foster-Nyarko E."/>
            <person name="Jarju S."/>
            <person name="Secka A."/>
            <person name="Antonio M."/>
            <person name="Oren A."/>
            <person name="Chaudhuri R.R."/>
            <person name="La Ragione R."/>
            <person name="Hildebrand F."/>
            <person name="Pallen M.J."/>
        </authorList>
    </citation>
    <scope>NUCLEOTIDE SEQUENCE</scope>
    <source>
        <strain evidence="10">CHK185-5351</strain>
    </source>
</reference>
<evidence type="ECO:0000256" key="7">
    <source>
        <dbReference type="ARBA" id="ARBA00022997"/>
    </source>
</evidence>
<keyword evidence="3" id="KW-0645">Protease</keyword>
<dbReference type="GO" id="GO:0016805">
    <property type="term" value="F:dipeptidase activity"/>
    <property type="evidence" value="ECO:0007669"/>
    <property type="project" value="UniProtKB-KW"/>
</dbReference>
<dbReference type="Pfam" id="PF01546">
    <property type="entry name" value="Peptidase_M20"/>
    <property type="match status" value="1"/>
</dbReference>
<reference evidence="10" key="2">
    <citation type="submission" date="2021-04" db="EMBL/GenBank/DDBJ databases">
        <authorList>
            <person name="Gilroy R."/>
        </authorList>
    </citation>
    <scope>NUCLEOTIDE SEQUENCE</scope>
    <source>
        <strain evidence="10">CHK185-5351</strain>
    </source>
</reference>
<keyword evidence="8" id="KW-0482">Metalloprotease</keyword>
<dbReference type="AlphaFoldDB" id="A0A9D2SL25"/>